<dbReference type="InterPro" id="IPR036388">
    <property type="entry name" value="WH-like_DNA-bd_sf"/>
</dbReference>
<proteinExistence type="predicted"/>
<reference evidence="5" key="1">
    <citation type="submission" date="2022-12" db="EMBL/GenBank/DDBJ databases">
        <title>Peptostreptococcus.</title>
        <authorList>
            <person name="Lee S.H."/>
        </authorList>
    </citation>
    <scope>NUCLEOTIDE SEQUENCE</scope>
    <source>
        <strain evidence="5">CBA3647</strain>
    </source>
</reference>
<dbReference type="InterPro" id="IPR036390">
    <property type="entry name" value="WH_DNA-bd_sf"/>
</dbReference>
<keyword evidence="2" id="KW-0238">DNA-binding</keyword>
<keyword evidence="1" id="KW-0805">Transcription regulation</keyword>
<dbReference type="InterPro" id="IPR000524">
    <property type="entry name" value="Tscrpt_reg_HTH_GntR"/>
</dbReference>
<dbReference type="RefSeq" id="WP_269312452.1">
    <property type="nucleotide sequence ID" value="NZ_CP114052.1"/>
</dbReference>
<dbReference type="Proteomes" id="UP001164187">
    <property type="component" value="Chromosome"/>
</dbReference>
<protein>
    <submittedName>
        <fullName evidence="5">GntR family transcriptional regulator</fullName>
    </submittedName>
</protein>
<evidence type="ECO:0000256" key="3">
    <source>
        <dbReference type="ARBA" id="ARBA00023163"/>
    </source>
</evidence>
<accession>A0ABY7JVN4</accession>
<evidence type="ECO:0000256" key="2">
    <source>
        <dbReference type="ARBA" id="ARBA00023125"/>
    </source>
</evidence>
<keyword evidence="3" id="KW-0804">Transcription</keyword>
<dbReference type="EMBL" id="CP114052">
    <property type="protein sequence ID" value="WAW15772.1"/>
    <property type="molecule type" value="Genomic_DNA"/>
</dbReference>
<dbReference type="PROSITE" id="PS50949">
    <property type="entry name" value="HTH_GNTR"/>
    <property type="match status" value="1"/>
</dbReference>
<dbReference type="SMART" id="SM00345">
    <property type="entry name" value="HTH_GNTR"/>
    <property type="match status" value="1"/>
</dbReference>
<organism evidence="5 6">
    <name type="scientific">Peptostreptococcus equinus</name>
    <dbReference type="NCBI Taxonomy" id="3003601"/>
    <lineage>
        <taxon>Bacteria</taxon>
        <taxon>Bacillati</taxon>
        <taxon>Bacillota</taxon>
        <taxon>Clostridia</taxon>
        <taxon>Peptostreptococcales</taxon>
        <taxon>Peptostreptococcaceae</taxon>
        <taxon>Peptostreptococcus</taxon>
    </lineage>
</organism>
<evidence type="ECO:0000256" key="1">
    <source>
        <dbReference type="ARBA" id="ARBA00023015"/>
    </source>
</evidence>
<keyword evidence="6" id="KW-1185">Reference proteome</keyword>
<feature type="domain" description="HTH gntR-type" evidence="4">
    <location>
        <begin position="10"/>
        <end position="78"/>
    </location>
</feature>
<dbReference type="PANTHER" id="PTHR38445">
    <property type="entry name" value="HTH-TYPE TRANSCRIPTIONAL REPRESSOR YTRA"/>
    <property type="match status" value="1"/>
</dbReference>
<evidence type="ECO:0000259" key="4">
    <source>
        <dbReference type="PROSITE" id="PS50949"/>
    </source>
</evidence>
<dbReference type="Pfam" id="PF00392">
    <property type="entry name" value="GntR"/>
    <property type="match status" value="1"/>
</dbReference>
<dbReference type="Gene3D" id="1.10.10.10">
    <property type="entry name" value="Winged helix-like DNA-binding domain superfamily/Winged helix DNA-binding domain"/>
    <property type="match status" value="1"/>
</dbReference>
<dbReference type="PANTHER" id="PTHR38445:SF6">
    <property type="entry name" value="GNTR-FAMILY TRANSCRIPTIONAL REGULATOR"/>
    <property type="match status" value="1"/>
</dbReference>
<evidence type="ECO:0000313" key="5">
    <source>
        <dbReference type="EMBL" id="WAW15772.1"/>
    </source>
</evidence>
<name>A0ABY7JVN4_9FIRM</name>
<evidence type="ECO:0000313" key="6">
    <source>
        <dbReference type="Proteomes" id="UP001164187"/>
    </source>
</evidence>
<gene>
    <name evidence="5" type="ORF">O0R46_04790</name>
</gene>
<sequence length="133" mass="15666">MDAIKLNSKKPIYIQIAEYFQLQVFIGNLTPGEIIPSRREIATSFRVNLNTVQKSYSYMEEIGLILTKKNKFSIITEDEQKIDKLKAYFLEEPIRNFIDQMKLMNIDKNRILALIDIYYDKDEKEYGGSDDRN</sequence>
<dbReference type="SUPFAM" id="SSF46785">
    <property type="entry name" value="Winged helix' DNA-binding domain"/>
    <property type="match status" value="1"/>
</dbReference>